<dbReference type="Proteomes" id="UP000485058">
    <property type="component" value="Unassembled WGS sequence"/>
</dbReference>
<name>A0A699Z0Z9_HAELA</name>
<sequence length="31" mass="3345">MYEALASSGVFEAERLPGLVRQCPGILVPQL</sequence>
<dbReference type="AlphaFoldDB" id="A0A699Z0Z9"/>
<reference evidence="1 2" key="1">
    <citation type="submission" date="2020-02" db="EMBL/GenBank/DDBJ databases">
        <title>Draft genome sequence of Haematococcus lacustris strain NIES-144.</title>
        <authorList>
            <person name="Morimoto D."/>
            <person name="Nakagawa S."/>
            <person name="Yoshida T."/>
            <person name="Sawayama S."/>
        </authorList>
    </citation>
    <scope>NUCLEOTIDE SEQUENCE [LARGE SCALE GENOMIC DNA]</scope>
    <source>
        <strain evidence="1 2">NIES-144</strain>
    </source>
</reference>
<dbReference type="EMBL" id="BLLF01000846">
    <property type="protein sequence ID" value="GFH15400.1"/>
    <property type="molecule type" value="Genomic_DNA"/>
</dbReference>
<comment type="caution">
    <text evidence="1">The sequence shown here is derived from an EMBL/GenBank/DDBJ whole genome shotgun (WGS) entry which is preliminary data.</text>
</comment>
<accession>A0A699Z0Z9</accession>
<evidence type="ECO:0000313" key="1">
    <source>
        <dbReference type="EMBL" id="GFH15400.1"/>
    </source>
</evidence>
<protein>
    <submittedName>
        <fullName evidence="1">Uncharacterized protein</fullName>
    </submittedName>
</protein>
<keyword evidence="2" id="KW-1185">Reference proteome</keyword>
<proteinExistence type="predicted"/>
<evidence type="ECO:0000313" key="2">
    <source>
        <dbReference type="Proteomes" id="UP000485058"/>
    </source>
</evidence>
<organism evidence="1 2">
    <name type="scientific">Haematococcus lacustris</name>
    <name type="common">Green alga</name>
    <name type="synonym">Haematococcus pluvialis</name>
    <dbReference type="NCBI Taxonomy" id="44745"/>
    <lineage>
        <taxon>Eukaryota</taxon>
        <taxon>Viridiplantae</taxon>
        <taxon>Chlorophyta</taxon>
        <taxon>core chlorophytes</taxon>
        <taxon>Chlorophyceae</taxon>
        <taxon>CS clade</taxon>
        <taxon>Chlamydomonadales</taxon>
        <taxon>Haematococcaceae</taxon>
        <taxon>Haematococcus</taxon>
    </lineage>
</organism>
<gene>
    <name evidence="1" type="ORF">HaLaN_11623</name>
</gene>